<dbReference type="GO" id="GO:0005829">
    <property type="term" value="C:cytosol"/>
    <property type="evidence" value="ECO:0007669"/>
    <property type="project" value="TreeGrafter"/>
</dbReference>
<dbReference type="OrthoDB" id="419317at2759"/>
<dbReference type="AlphaFoldDB" id="A0A1J4JHZ4"/>
<dbReference type="CDD" id="cd17039">
    <property type="entry name" value="Ubl_ubiquitin_like"/>
    <property type="match status" value="1"/>
</dbReference>
<dbReference type="SMART" id="SM00213">
    <property type="entry name" value="UBQ"/>
    <property type="match status" value="1"/>
</dbReference>
<dbReference type="Gene3D" id="3.10.20.90">
    <property type="entry name" value="Phosphatidylinositol 3-kinase Catalytic Subunit, Chain A, domain 1"/>
    <property type="match status" value="1"/>
</dbReference>
<feature type="compositionally biased region" description="Polar residues" evidence="1">
    <location>
        <begin position="167"/>
        <end position="186"/>
    </location>
</feature>
<dbReference type="PANTHER" id="PTHR10621">
    <property type="entry name" value="UV EXCISION REPAIR PROTEIN RAD23"/>
    <property type="match status" value="1"/>
</dbReference>
<dbReference type="RefSeq" id="XP_068350262.1">
    <property type="nucleotide sequence ID" value="XM_068511013.1"/>
</dbReference>
<evidence type="ECO:0000259" key="3">
    <source>
        <dbReference type="PROSITE" id="PS50053"/>
    </source>
</evidence>
<dbReference type="InterPro" id="IPR029071">
    <property type="entry name" value="Ubiquitin-like_domsf"/>
</dbReference>
<dbReference type="InterPro" id="IPR015940">
    <property type="entry name" value="UBA"/>
</dbReference>
<dbReference type="EMBL" id="MLAK01001136">
    <property type="protein sequence ID" value="OHS97125.1"/>
    <property type="molecule type" value="Genomic_DNA"/>
</dbReference>
<feature type="compositionally biased region" description="Polar residues" evidence="1">
    <location>
        <begin position="101"/>
        <end position="110"/>
    </location>
</feature>
<evidence type="ECO:0000313" key="5">
    <source>
        <dbReference type="Proteomes" id="UP000179807"/>
    </source>
</evidence>
<dbReference type="GO" id="GO:0031593">
    <property type="term" value="F:polyubiquitin modification-dependent protein binding"/>
    <property type="evidence" value="ECO:0007669"/>
    <property type="project" value="TreeGrafter"/>
</dbReference>
<accession>A0A1J4JHZ4</accession>
<dbReference type="GO" id="GO:0043130">
    <property type="term" value="F:ubiquitin binding"/>
    <property type="evidence" value="ECO:0007669"/>
    <property type="project" value="TreeGrafter"/>
</dbReference>
<dbReference type="GO" id="GO:0005654">
    <property type="term" value="C:nucleoplasm"/>
    <property type="evidence" value="ECO:0007669"/>
    <property type="project" value="TreeGrafter"/>
</dbReference>
<keyword evidence="5" id="KW-1185">Reference proteome</keyword>
<dbReference type="VEuPathDB" id="TrichDB:TRFO_36740"/>
<feature type="compositionally biased region" description="Polar residues" evidence="1">
    <location>
        <begin position="260"/>
        <end position="271"/>
    </location>
</feature>
<dbReference type="GO" id="GO:0043161">
    <property type="term" value="P:proteasome-mediated ubiquitin-dependent protein catabolic process"/>
    <property type="evidence" value="ECO:0007669"/>
    <property type="project" value="TreeGrafter"/>
</dbReference>
<gene>
    <name evidence="4" type="ORF">TRFO_36740</name>
</gene>
<feature type="compositionally biased region" description="Low complexity" evidence="1">
    <location>
        <begin position="87"/>
        <end position="100"/>
    </location>
</feature>
<feature type="compositionally biased region" description="Pro residues" evidence="1">
    <location>
        <begin position="117"/>
        <end position="146"/>
    </location>
</feature>
<dbReference type="Proteomes" id="UP000179807">
    <property type="component" value="Unassembled WGS sequence"/>
</dbReference>
<feature type="domain" description="Ubiquitin-like" evidence="3">
    <location>
        <begin position="1"/>
        <end position="78"/>
    </location>
</feature>
<dbReference type="GO" id="GO:0070628">
    <property type="term" value="F:proteasome binding"/>
    <property type="evidence" value="ECO:0007669"/>
    <property type="project" value="TreeGrafter"/>
</dbReference>
<dbReference type="PROSITE" id="PS50030">
    <property type="entry name" value="UBA"/>
    <property type="match status" value="1"/>
</dbReference>
<feature type="region of interest" description="Disordered" evidence="1">
    <location>
        <begin position="260"/>
        <end position="283"/>
    </location>
</feature>
<evidence type="ECO:0000256" key="1">
    <source>
        <dbReference type="SAM" id="MobiDB-lite"/>
    </source>
</evidence>
<name>A0A1J4JHZ4_9EUKA</name>
<evidence type="ECO:0000259" key="2">
    <source>
        <dbReference type="PROSITE" id="PS50030"/>
    </source>
</evidence>
<comment type="caution">
    <text evidence="4">The sequence shown here is derived from an EMBL/GenBank/DDBJ whole genome shotgun (WGS) entry which is preliminary data.</text>
</comment>
<feature type="domain" description="UBA" evidence="2">
    <location>
        <begin position="404"/>
        <end position="444"/>
    </location>
</feature>
<organism evidence="4 5">
    <name type="scientific">Tritrichomonas foetus</name>
    <dbReference type="NCBI Taxonomy" id="1144522"/>
    <lineage>
        <taxon>Eukaryota</taxon>
        <taxon>Metamonada</taxon>
        <taxon>Parabasalia</taxon>
        <taxon>Tritrichomonadida</taxon>
        <taxon>Tritrichomonadidae</taxon>
        <taxon>Tritrichomonas</taxon>
    </lineage>
</organism>
<dbReference type="Pfam" id="PF00240">
    <property type="entry name" value="ubiquitin"/>
    <property type="match status" value="1"/>
</dbReference>
<dbReference type="InterPro" id="IPR000626">
    <property type="entry name" value="Ubiquitin-like_dom"/>
</dbReference>
<dbReference type="SUPFAM" id="SSF54236">
    <property type="entry name" value="Ubiquitin-like"/>
    <property type="match status" value="1"/>
</dbReference>
<sequence>MDVFFRYVTSKETPFSIHFDDDVTIKEVKVAISQKESVPIEGMRLLFKSKIISDDAKISEYQTSLTSPIIFYAKKKTTPAPPPQTPQPQTQESSPTTTAQLSPQNPTSGTPAANPNIPSPQPSQPPMQPKPSPNPAPNNIPNPTPNPISSQIPSQPSNPPPFQSNSTIPNSTQPSFGGPNNSQQAPNPFAQYNPFGAPPPLPQTPSGISGQIPPQTGGQLPSQNLTHPSFDENNPIIVDSESNPPVVRNISREEAIQQLTDMQSPQPQQAHSFGAPPPSSPQYNPFATPGLNSGMGMNQRMGTGMPGYGAGMGAPGYGMGTYSQPPIQQPYSPQGAGYNGYQPQQAYGGMGSGFGGQHYPTGSAGGYPGMMGGYPCQQNVPSYHPTYPPQVNSAIHNYIQKYSPQDQEKVKQLLSEGFEPNDVFQVFEACEMDLNNSRDILRTMM</sequence>
<dbReference type="PROSITE" id="PS50053">
    <property type="entry name" value="UBIQUITIN_2"/>
    <property type="match status" value="1"/>
</dbReference>
<evidence type="ECO:0008006" key="6">
    <source>
        <dbReference type="Google" id="ProtNLM"/>
    </source>
</evidence>
<evidence type="ECO:0000313" key="4">
    <source>
        <dbReference type="EMBL" id="OHS97125.1"/>
    </source>
</evidence>
<dbReference type="PANTHER" id="PTHR10621:SF0">
    <property type="entry name" value="UV EXCISION REPAIR PROTEIN RAD23"/>
    <property type="match status" value="1"/>
</dbReference>
<reference evidence="4" key="1">
    <citation type="submission" date="2016-10" db="EMBL/GenBank/DDBJ databases">
        <authorList>
            <person name="Benchimol M."/>
            <person name="Almeida L.G."/>
            <person name="Vasconcelos A.T."/>
            <person name="Perreira-Neves A."/>
            <person name="Rosa I.A."/>
            <person name="Tasca T."/>
            <person name="Bogo M.R."/>
            <person name="de Souza W."/>
        </authorList>
    </citation>
    <scope>NUCLEOTIDE SEQUENCE [LARGE SCALE GENOMIC DNA]</scope>
    <source>
        <strain evidence="4">K</strain>
    </source>
</reference>
<feature type="compositionally biased region" description="Polar residues" evidence="1">
    <location>
        <begin position="204"/>
        <end position="227"/>
    </location>
</feature>
<feature type="region of interest" description="Disordered" evidence="1">
    <location>
        <begin position="75"/>
        <end position="243"/>
    </location>
</feature>
<protein>
    <recommendedName>
        <fullName evidence="6">UBA domain-containing protein</fullName>
    </recommendedName>
</protein>
<proteinExistence type="predicted"/>
<dbReference type="GeneID" id="94845717"/>